<proteinExistence type="predicted"/>
<dbReference type="EMBL" id="JAQSJE010000009">
    <property type="protein sequence ID" value="MDD0824752.1"/>
    <property type="molecule type" value="Genomic_DNA"/>
</dbReference>
<dbReference type="PANTHER" id="PTHR30204:SF82">
    <property type="entry name" value="TRANSCRIPTIONAL REGULATOR, MERR FAMILY"/>
    <property type="match status" value="1"/>
</dbReference>
<evidence type="ECO:0000313" key="5">
    <source>
        <dbReference type="Proteomes" id="UP001221909"/>
    </source>
</evidence>
<dbReference type="SUPFAM" id="SSF46955">
    <property type="entry name" value="Putative DNA-binding domain"/>
    <property type="match status" value="1"/>
</dbReference>
<name>A0ABT5MV25_9PAST</name>
<protein>
    <submittedName>
        <fullName evidence="4">MerR family transcriptional regulator</fullName>
    </submittedName>
</protein>
<dbReference type="Pfam" id="PF13411">
    <property type="entry name" value="MerR_1"/>
    <property type="match status" value="1"/>
</dbReference>
<gene>
    <name evidence="4" type="ORF">PTQ27_09810</name>
</gene>
<evidence type="ECO:0000256" key="1">
    <source>
        <dbReference type="ARBA" id="ARBA00023125"/>
    </source>
</evidence>
<dbReference type="SMART" id="SM00422">
    <property type="entry name" value="HTH_MERR"/>
    <property type="match status" value="1"/>
</dbReference>
<dbReference type="RefSeq" id="WP_273748861.1">
    <property type="nucleotide sequence ID" value="NZ_JAQSJE010000009.1"/>
</dbReference>
<dbReference type="CDD" id="cd00592">
    <property type="entry name" value="HTH_MerR-like"/>
    <property type="match status" value="1"/>
</dbReference>
<dbReference type="PANTHER" id="PTHR30204">
    <property type="entry name" value="REDOX-CYCLING DRUG-SENSING TRANSCRIPTIONAL ACTIVATOR SOXR"/>
    <property type="match status" value="1"/>
</dbReference>
<dbReference type="Gene3D" id="1.10.1660.10">
    <property type="match status" value="1"/>
</dbReference>
<keyword evidence="1" id="KW-0238">DNA-binding</keyword>
<evidence type="ECO:0000256" key="2">
    <source>
        <dbReference type="SAM" id="Coils"/>
    </source>
</evidence>
<dbReference type="InterPro" id="IPR009061">
    <property type="entry name" value="DNA-bd_dom_put_sf"/>
</dbReference>
<feature type="coiled-coil region" evidence="2">
    <location>
        <begin position="97"/>
        <end position="127"/>
    </location>
</feature>
<reference evidence="4 5" key="1">
    <citation type="submission" date="2023-02" db="EMBL/GenBank/DDBJ databases">
        <title>Mannheimia cairiniae sp. nov., a novel species of Mannheimia obtained from moscovy ducks (Cairina moschata) and reclassification of Mannheimia ovis as heterotypic synonym of Mannheimia pernigra.</title>
        <authorList>
            <person name="Christensen H."/>
        </authorList>
    </citation>
    <scope>NUCLEOTIDE SEQUENCE [LARGE SCALE GENOMIC DNA]</scope>
    <source>
        <strain evidence="4 5">AT1</strain>
    </source>
</reference>
<evidence type="ECO:0000313" key="4">
    <source>
        <dbReference type="EMBL" id="MDD0824752.1"/>
    </source>
</evidence>
<dbReference type="Proteomes" id="UP001221909">
    <property type="component" value="Unassembled WGS sequence"/>
</dbReference>
<keyword evidence="5" id="KW-1185">Reference proteome</keyword>
<accession>A0ABT5MV25</accession>
<evidence type="ECO:0000259" key="3">
    <source>
        <dbReference type="SMART" id="SM00422"/>
    </source>
</evidence>
<keyword evidence="2" id="KW-0175">Coiled coil</keyword>
<feature type="domain" description="HTH merR-type" evidence="3">
    <location>
        <begin position="16"/>
        <end position="85"/>
    </location>
</feature>
<dbReference type="InterPro" id="IPR000551">
    <property type="entry name" value="MerR-type_HTH_dom"/>
</dbReference>
<organism evidence="4 5">
    <name type="scientific">Mannheimia cairinae</name>
    <dbReference type="NCBI Taxonomy" id="3025936"/>
    <lineage>
        <taxon>Bacteria</taxon>
        <taxon>Pseudomonadati</taxon>
        <taxon>Pseudomonadota</taxon>
        <taxon>Gammaproteobacteria</taxon>
        <taxon>Pasteurellales</taxon>
        <taxon>Pasteurellaceae</taxon>
        <taxon>Mannheimia</taxon>
    </lineage>
</organism>
<dbReference type="InterPro" id="IPR047057">
    <property type="entry name" value="MerR_fam"/>
</dbReference>
<comment type="caution">
    <text evidence="4">The sequence shown here is derived from an EMBL/GenBank/DDBJ whole genome shotgun (WGS) entry which is preliminary data.</text>
</comment>
<sequence length="140" mass="16222">MKSEKSKEQHWLEGGLSLKAVSNILDIPTSTLRYWDKEGLVAFNRNWQNDYRQVSVNTLLELLDVLDYREMDVPIGKIKQIPQMTTNDLSQLLAENRAVLQGKIAKLEQTLAKIDLKEQALARLKELEQTEPHWFTAKCR</sequence>